<dbReference type="PROSITE" id="PS51352">
    <property type="entry name" value="THIOREDOXIN_2"/>
    <property type="match status" value="1"/>
</dbReference>
<keyword evidence="4" id="KW-0676">Redox-active center</keyword>
<dbReference type="EMBL" id="LVWE01000028">
    <property type="protein sequence ID" value="OAD45519.1"/>
    <property type="molecule type" value="Genomic_DNA"/>
</dbReference>
<dbReference type="OrthoDB" id="743079at2"/>
<evidence type="ECO:0000256" key="2">
    <source>
        <dbReference type="ARBA" id="ARBA00022748"/>
    </source>
</evidence>
<evidence type="ECO:0000313" key="7">
    <source>
        <dbReference type="Proteomes" id="UP000076923"/>
    </source>
</evidence>
<dbReference type="InterPro" id="IPR036249">
    <property type="entry name" value="Thioredoxin-like_sf"/>
</dbReference>
<dbReference type="PANTHER" id="PTHR42852:SF6">
    <property type="entry name" value="THIOL:DISULFIDE INTERCHANGE PROTEIN DSBE"/>
    <property type="match status" value="1"/>
</dbReference>
<comment type="caution">
    <text evidence="6">The sequence shown here is derived from an EMBL/GenBank/DDBJ whole genome shotgun (WGS) entry which is preliminary data.</text>
</comment>
<dbReference type="SUPFAM" id="SSF52833">
    <property type="entry name" value="Thioredoxin-like"/>
    <property type="match status" value="1"/>
</dbReference>
<evidence type="ECO:0000259" key="5">
    <source>
        <dbReference type="PROSITE" id="PS51352"/>
    </source>
</evidence>
<evidence type="ECO:0000256" key="3">
    <source>
        <dbReference type="ARBA" id="ARBA00023157"/>
    </source>
</evidence>
<dbReference type="CDD" id="cd02966">
    <property type="entry name" value="TlpA_like_family"/>
    <property type="match status" value="1"/>
</dbReference>
<dbReference type="PROSITE" id="PS51257">
    <property type="entry name" value="PROKAR_LIPOPROTEIN"/>
    <property type="match status" value="1"/>
</dbReference>
<evidence type="ECO:0000256" key="4">
    <source>
        <dbReference type="ARBA" id="ARBA00023284"/>
    </source>
</evidence>
<proteinExistence type="predicted"/>
<keyword evidence="3" id="KW-1015">Disulfide bond</keyword>
<comment type="subcellular location">
    <subcellularLocation>
        <location evidence="1">Cell envelope</location>
    </subcellularLocation>
</comment>
<dbReference type="Proteomes" id="UP000076923">
    <property type="component" value="Unassembled WGS sequence"/>
</dbReference>
<dbReference type="InterPro" id="IPR013740">
    <property type="entry name" value="Redoxin"/>
</dbReference>
<gene>
    <name evidence="6" type="ORF">LPB303_07160</name>
</gene>
<dbReference type="InterPro" id="IPR013766">
    <property type="entry name" value="Thioredoxin_domain"/>
</dbReference>
<keyword evidence="7" id="KW-1185">Reference proteome</keyword>
<evidence type="ECO:0000313" key="6">
    <source>
        <dbReference type="EMBL" id="OAD45519.1"/>
    </source>
</evidence>
<reference evidence="6 7" key="1">
    <citation type="submission" date="2016-02" db="EMBL/GenBank/DDBJ databases">
        <title>Draft genome sequence of Polaribacter atrinae KACC17473.</title>
        <authorList>
            <person name="Shin S.-K."/>
            <person name="Yi H."/>
        </authorList>
    </citation>
    <scope>NUCLEOTIDE SEQUENCE [LARGE SCALE GENOMIC DNA]</scope>
    <source>
        <strain evidence="6 7">KACC 17473</strain>
    </source>
</reference>
<dbReference type="RefSeq" id="WP_068449255.1">
    <property type="nucleotide sequence ID" value="NZ_CP150660.1"/>
</dbReference>
<protein>
    <recommendedName>
        <fullName evidence="5">Thioredoxin domain-containing protein</fullName>
    </recommendedName>
</protein>
<dbReference type="InterPro" id="IPR050553">
    <property type="entry name" value="Thioredoxin_ResA/DsbE_sf"/>
</dbReference>
<accession>A0A176TCN6</accession>
<feature type="domain" description="Thioredoxin" evidence="5">
    <location>
        <begin position="316"/>
        <end position="460"/>
    </location>
</feature>
<name>A0A176TCN6_9FLAO</name>
<dbReference type="GO" id="GO:0030313">
    <property type="term" value="C:cell envelope"/>
    <property type="evidence" value="ECO:0007669"/>
    <property type="project" value="UniProtKB-SubCell"/>
</dbReference>
<dbReference type="GO" id="GO:0017004">
    <property type="term" value="P:cytochrome complex assembly"/>
    <property type="evidence" value="ECO:0007669"/>
    <property type="project" value="UniProtKB-KW"/>
</dbReference>
<dbReference type="Pfam" id="PF08534">
    <property type="entry name" value="Redoxin"/>
    <property type="match status" value="1"/>
</dbReference>
<dbReference type="AlphaFoldDB" id="A0A176TCN6"/>
<dbReference type="PANTHER" id="PTHR42852">
    <property type="entry name" value="THIOL:DISULFIDE INTERCHANGE PROTEIN DSBE"/>
    <property type="match status" value="1"/>
</dbReference>
<dbReference type="STRING" id="1333662.LPB303_07160"/>
<keyword evidence="2" id="KW-0201">Cytochrome c-type biogenesis</keyword>
<dbReference type="GO" id="GO:0016491">
    <property type="term" value="F:oxidoreductase activity"/>
    <property type="evidence" value="ECO:0007669"/>
    <property type="project" value="InterPro"/>
</dbReference>
<dbReference type="Gene3D" id="3.40.30.10">
    <property type="entry name" value="Glutaredoxin"/>
    <property type="match status" value="1"/>
</dbReference>
<organism evidence="6 7">
    <name type="scientific">Polaribacter atrinae</name>
    <dbReference type="NCBI Taxonomy" id="1333662"/>
    <lineage>
        <taxon>Bacteria</taxon>
        <taxon>Pseudomonadati</taxon>
        <taxon>Bacteroidota</taxon>
        <taxon>Flavobacteriia</taxon>
        <taxon>Flavobacteriales</taxon>
        <taxon>Flavobacteriaceae</taxon>
    </lineage>
</organism>
<sequence>MKKIILLIAFTTILSCKTEVEKKIDYAVISGKIENTDSKKAAIYNQYTMKKIADLTIAEDGTFSDTLKTATDFYALRQDKNLTDVYIPKGSILKIEYDATKKDSTVQFSGSNSAINQYLSDKVFVTKTTTGDQKEMFLKDEADFKAHLLKIKTAEEDLLMKTKAISENFKNNELKNIKYTYLSTLNKYELYHGYYSKDRSFKASENFLDELKNIDLENENDFIFSKGYRSVVENAIGTDATALAKKDSIADDIAYLKLTAKIKNDKIKNKLLYDAAKYGVTYTNDLETYYAIFSKNSTNEENNKEITTAYNKLKALATGSPSPKFVDYENYAGGTTSLDDLKGKYLYLDIWATWCGPCIAEIPSLKKLEKEYHNKNIEFISISIDKMKDHEKWKEMIVDKDLKGLQLFADNNWESKFIEDYQIKGIPRFILIDPKGNIVNANAPRPSDKKLVETLQSLEL</sequence>
<evidence type="ECO:0000256" key="1">
    <source>
        <dbReference type="ARBA" id="ARBA00004196"/>
    </source>
</evidence>